<dbReference type="InterPro" id="IPR036875">
    <property type="entry name" value="Znf_CCHC_sf"/>
</dbReference>
<dbReference type="InterPro" id="IPR001878">
    <property type="entry name" value="Znf_CCHC"/>
</dbReference>
<feature type="compositionally biased region" description="Basic and acidic residues" evidence="2">
    <location>
        <begin position="11"/>
        <end position="33"/>
    </location>
</feature>
<dbReference type="Gene3D" id="4.10.60.10">
    <property type="entry name" value="Zinc finger, CCHC-type"/>
    <property type="match status" value="1"/>
</dbReference>
<feature type="region of interest" description="Disordered" evidence="2">
    <location>
        <begin position="1"/>
        <end position="173"/>
    </location>
</feature>
<accession>A0ABD3GYV6</accession>
<sequence length="346" mass="38061">MCFSCQQRGHIAKDCPKRQPVTQREETSLESQKDSGVNSGGYASQHKDTGSPSKPVPNTDAYGFQLVEGRRKKTGSGSHLPQAAHANGQNQKRLDPLEESDKPEDLDEDIEGIPNDDDTELEETTENTGTRDPLQTTKNAASGTEEKIHTGNEAIKGGGVTGDVDSATSPSPDENTKIISWNICGLGSKHRLRTVKNWLRSNHNDAKILALQVLKAHETNLRFNLATVFENGTIVVDYACNDRRGAALILHALIKVLGRAVKGDGTVAWVSIQTPDGPLNIMSLYAPNKYPERRPVWNWLREKISTELWVIVGDWNMLERTEDSTCPSTILSGGEEGTYLMPTYAR</sequence>
<keyword evidence="1" id="KW-0862">Zinc</keyword>
<keyword evidence="1" id="KW-0479">Metal-binding</keyword>
<evidence type="ECO:0000256" key="2">
    <source>
        <dbReference type="SAM" id="MobiDB-lite"/>
    </source>
</evidence>
<evidence type="ECO:0000313" key="4">
    <source>
        <dbReference type="EMBL" id="KAL3683871.1"/>
    </source>
</evidence>
<keyword evidence="5" id="KW-1185">Reference proteome</keyword>
<evidence type="ECO:0000313" key="5">
    <source>
        <dbReference type="Proteomes" id="UP001633002"/>
    </source>
</evidence>
<dbReference type="SMART" id="SM00343">
    <property type="entry name" value="ZnF_C2HC"/>
    <property type="match status" value="1"/>
</dbReference>
<dbReference type="GO" id="GO:0008270">
    <property type="term" value="F:zinc ion binding"/>
    <property type="evidence" value="ECO:0007669"/>
    <property type="project" value="UniProtKB-KW"/>
</dbReference>
<dbReference type="SUPFAM" id="SSF56219">
    <property type="entry name" value="DNase I-like"/>
    <property type="match status" value="1"/>
</dbReference>
<reference evidence="4 5" key="1">
    <citation type="submission" date="2024-09" db="EMBL/GenBank/DDBJ databases">
        <title>Chromosome-scale assembly of Riccia sorocarpa.</title>
        <authorList>
            <person name="Paukszto L."/>
        </authorList>
    </citation>
    <scope>NUCLEOTIDE SEQUENCE [LARGE SCALE GENOMIC DNA]</scope>
    <source>
        <strain evidence="4">LP-2024</strain>
        <tissue evidence="4">Aerial parts of the thallus</tissue>
    </source>
</reference>
<feature type="compositionally biased region" description="Polar residues" evidence="2">
    <location>
        <begin position="133"/>
        <end position="142"/>
    </location>
</feature>
<feature type="domain" description="CCHC-type" evidence="3">
    <location>
        <begin position="2"/>
        <end position="17"/>
    </location>
</feature>
<dbReference type="EMBL" id="JBJQOH010000006">
    <property type="protein sequence ID" value="KAL3683871.1"/>
    <property type="molecule type" value="Genomic_DNA"/>
</dbReference>
<dbReference type="SUPFAM" id="SSF57756">
    <property type="entry name" value="Retrovirus zinc finger-like domains"/>
    <property type="match status" value="1"/>
</dbReference>
<dbReference type="Gene3D" id="3.60.10.10">
    <property type="entry name" value="Endonuclease/exonuclease/phosphatase"/>
    <property type="match status" value="1"/>
</dbReference>
<dbReference type="PROSITE" id="PS50158">
    <property type="entry name" value="ZF_CCHC"/>
    <property type="match status" value="1"/>
</dbReference>
<dbReference type="AlphaFoldDB" id="A0ABD3GYV6"/>
<evidence type="ECO:0000259" key="3">
    <source>
        <dbReference type="PROSITE" id="PS50158"/>
    </source>
</evidence>
<feature type="compositionally biased region" description="Acidic residues" evidence="2">
    <location>
        <begin position="101"/>
        <end position="125"/>
    </location>
</feature>
<dbReference type="Pfam" id="PF00098">
    <property type="entry name" value="zf-CCHC"/>
    <property type="match status" value="1"/>
</dbReference>
<comment type="caution">
    <text evidence="4">The sequence shown here is derived from an EMBL/GenBank/DDBJ whole genome shotgun (WGS) entry which is preliminary data.</text>
</comment>
<evidence type="ECO:0000256" key="1">
    <source>
        <dbReference type="PROSITE-ProRule" id="PRU00047"/>
    </source>
</evidence>
<dbReference type="InterPro" id="IPR036691">
    <property type="entry name" value="Endo/exonu/phosph_ase_sf"/>
</dbReference>
<dbReference type="Proteomes" id="UP001633002">
    <property type="component" value="Unassembled WGS sequence"/>
</dbReference>
<organism evidence="4 5">
    <name type="scientific">Riccia sorocarpa</name>
    <dbReference type="NCBI Taxonomy" id="122646"/>
    <lineage>
        <taxon>Eukaryota</taxon>
        <taxon>Viridiplantae</taxon>
        <taxon>Streptophyta</taxon>
        <taxon>Embryophyta</taxon>
        <taxon>Marchantiophyta</taxon>
        <taxon>Marchantiopsida</taxon>
        <taxon>Marchantiidae</taxon>
        <taxon>Marchantiales</taxon>
        <taxon>Ricciaceae</taxon>
        <taxon>Riccia</taxon>
    </lineage>
</organism>
<keyword evidence="1" id="KW-0863">Zinc-finger</keyword>
<proteinExistence type="predicted"/>
<name>A0ABD3GYV6_9MARC</name>
<gene>
    <name evidence="4" type="ORF">R1sor_001893</name>
</gene>
<protein>
    <recommendedName>
        <fullName evidence="3">CCHC-type domain-containing protein</fullName>
    </recommendedName>
</protein>